<sequence length="169" mass="16931">VTSFTVTVPTTNDTTDEADETVKLSIGGKDATGTIIDNDGAPSIASVDVSNADAKADEGTALNFNVQLSNTSSSQTTFDFSLAGVTASEGDFNRAGVTFTNGVTLSADGKSVIVPAGVSSFTVSVPTVNDTVDEADETLKLAVGGKDATGTIVDNDATPTISGVSVSNT</sequence>
<comment type="caution">
    <text evidence="1">The sequence shown here is derived from an EMBL/GenBank/DDBJ whole genome shotgun (WGS) entry which is preliminary data.</text>
</comment>
<reference evidence="1 2" key="1">
    <citation type="submission" date="2023-01" db="EMBL/GenBank/DDBJ databases">
        <title>Novel species of the genus Vogesella isolated from rivers.</title>
        <authorList>
            <person name="Lu H."/>
        </authorList>
    </citation>
    <scope>NUCLEOTIDE SEQUENCE [LARGE SCALE GENOMIC DNA]</scope>
    <source>
        <strain evidence="1 2">DC21W</strain>
    </source>
</reference>
<dbReference type="RefSeq" id="WP_272753362.1">
    <property type="nucleotide sequence ID" value="NZ_JAQQLF010000049.1"/>
</dbReference>
<dbReference type="InterPro" id="IPR038081">
    <property type="entry name" value="CalX-like_sf"/>
</dbReference>
<evidence type="ECO:0008006" key="3">
    <source>
        <dbReference type="Google" id="ProtNLM"/>
    </source>
</evidence>
<evidence type="ECO:0000313" key="2">
    <source>
        <dbReference type="Proteomes" id="UP001219956"/>
    </source>
</evidence>
<gene>
    <name evidence="1" type="ORF">PQU95_18500</name>
</gene>
<dbReference type="Proteomes" id="UP001219956">
    <property type="component" value="Unassembled WGS sequence"/>
</dbReference>
<organism evidence="1 2">
    <name type="scientific">Vogesella aquatica</name>
    <dbReference type="NCBI Taxonomy" id="2984206"/>
    <lineage>
        <taxon>Bacteria</taxon>
        <taxon>Pseudomonadati</taxon>
        <taxon>Pseudomonadota</taxon>
        <taxon>Betaproteobacteria</taxon>
        <taxon>Neisseriales</taxon>
        <taxon>Chromobacteriaceae</taxon>
        <taxon>Vogesella</taxon>
    </lineage>
</organism>
<protein>
    <recommendedName>
        <fullName evidence="3">Calx-beta domain-containing protein</fullName>
    </recommendedName>
</protein>
<feature type="non-terminal residue" evidence="1">
    <location>
        <position position="169"/>
    </location>
</feature>
<name>A0ABT5J2V5_9NEIS</name>
<feature type="non-terminal residue" evidence="1">
    <location>
        <position position="1"/>
    </location>
</feature>
<dbReference type="EMBL" id="JAQQLF010000049">
    <property type="protein sequence ID" value="MDC7719190.1"/>
    <property type="molecule type" value="Genomic_DNA"/>
</dbReference>
<evidence type="ECO:0000313" key="1">
    <source>
        <dbReference type="EMBL" id="MDC7719190.1"/>
    </source>
</evidence>
<accession>A0ABT5J2V5</accession>
<proteinExistence type="predicted"/>
<dbReference type="SUPFAM" id="SSF141072">
    <property type="entry name" value="CalX-like"/>
    <property type="match status" value="2"/>
</dbReference>
<keyword evidence="2" id="KW-1185">Reference proteome</keyword>
<dbReference type="Gene3D" id="2.60.40.2030">
    <property type="match status" value="1"/>
</dbReference>